<evidence type="ECO:0000313" key="2">
    <source>
        <dbReference type="EnsemblPlants" id="PGSC0003DMT400091231"/>
    </source>
</evidence>
<reference evidence="3" key="1">
    <citation type="journal article" date="2011" name="Nature">
        <title>Genome sequence and analysis of the tuber crop potato.</title>
        <authorList>
            <consortium name="The Potato Genome Sequencing Consortium"/>
        </authorList>
    </citation>
    <scope>NUCLEOTIDE SEQUENCE [LARGE SCALE GENOMIC DNA]</scope>
    <source>
        <strain evidence="3">cv. DM1-3 516 R44</strain>
    </source>
</reference>
<organism evidence="2 3">
    <name type="scientific">Solanum tuberosum</name>
    <name type="common">Potato</name>
    <dbReference type="NCBI Taxonomy" id="4113"/>
    <lineage>
        <taxon>Eukaryota</taxon>
        <taxon>Viridiplantae</taxon>
        <taxon>Streptophyta</taxon>
        <taxon>Embryophyta</taxon>
        <taxon>Tracheophyta</taxon>
        <taxon>Spermatophyta</taxon>
        <taxon>Magnoliopsida</taxon>
        <taxon>eudicotyledons</taxon>
        <taxon>Gunneridae</taxon>
        <taxon>Pentapetalae</taxon>
        <taxon>asterids</taxon>
        <taxon>lamiids</taxon>
        <taxon>Solanales</taxon>
        <taxon>Solanaceae</taxon>
        <taxon>Solanoideae</taxon>
        <taxon>Solaneae</taxon>
        <taxon>Solanum</taxon>
    </lineage>
</organism>
<dbReference type="HOGENOM" id="CLU_1838658_0_0_1"/>
<evidence type="ECO:0000256" key="1">
    <source>
        <dbReference type="SAM" id="MobiDB-lite"/>
    </source>
</evidence>
<dbReference type="Proteomes" id="UP000011115">
    <property type="component" value="Unassembled WGS sequence"/>
</dbReference>
<evidence type="ECO:0000313" key="3">
    <source>
        <dbReference type="Proteomes" id="UP000011115"/>
    </source>
</evidence>
<reference evidence="2" key="2">
    <citation type="submission" date="2015-06" db="UniProtKB">
        <authorList>
            <consortium name="EnsemblPlants"/>
        </authorList>
    </citation>
    <scope>IDENTIFICATION</scope>
    <source>
        <strain evidence="2">DM1-3 516 R44</strain>
    </source>
</reference>
<keyword evidence="3" id="KW-1185">Reference proteome</keyword>
<dbReference type="InParanoid" id="M1DM50"/>
<feature type="compositionally biased region" description="Basic residues" evidence="1">
    <location>
        <begin position="68"/>
        <end position="79"/>
    </location>
</feature>
<feature type="region of interest" description="Disordered" evidence="1">
    <location>
        <begin position="60"/>
        <end position="92"/>
    </location>
</feature>
<dbReference type="Gramene" id="PGSC0003DMT400091231">
    <property type="protein sequence ID" value="PGSC0003DMT400091231"/>
    <property type="gene ID" value="PGSC0003DMG400040802"/>
</dbReference>
<protein>
    <submittedName>
        <fullName evidence="2">Uncharacterized protein</fullName>
    </submittedName>
</protein>
<name>M1DM50_SOLTU</name>
<proteinExistence type="predicted"/>
<sequence>MSKKRGFSSTIRSNASVERGAGLGTTPSGVMQLSIWMETTPSVTDVDVINNIPSTMSTIISQQQGKVTPRRRIPPKQQKKAAPPVAPNSGTIGRETSQIWDHFSKFIAKGDVGYGFWKICIEDLTSKMFCSSRYKVLGCK</sequence>
<dbReference type="EnsemblPlants" id="PGSC0003DMT400091231">
    <property type="protein sequence ID" value="PGSC0003DMT400091231"/>
    <property type="gene ID" value="PGSC0003DMG400040802"/>
</dbReference>
<dbReference type="PaxDb" id="4113-PGSC0003DMT400091231"/>
<dbReference type="AlphaFoldDB" id="M1DM50"/>
<accession>M1DM50</accession>